<dbReference type="InterPro" id="IPR043502">
    <property type="entry name" value="DNA/RNA_pol_sf"/>
</dbReference>
<feature type="domain" description="Reverse transcriptase" evidence="1">
    <location>
        <begin position="149"/>
        <end position="420"/>
    </location>
</feature>
<evidence type="ECO:0000313" key="2">
    <source>
        <dbReference type="EMBL" id="JAP70024.1"/>
    </source>
</evidence>
<dbReference type="EMBL" id="GEFM01005772">
    <property type="protein sequence ID" value="JAP70024.1"/>
    <property type="molecule type" value="mRNA"/>
</dbReference>
<accession>A0A131XRS2</accession>
<dbReference type="GO" id="GO:0003964">
    <property type="term" value="F:RNA-directed DNA polymerase activity"/>
    <property type="evidence" value="ECO:0007669"/>
    <property type="project" value="UniProtKB-KW"/>
</dbReference>
<name>A0A131XRS2_IXORI</name>
<keyword evidence="2" id="KW-0548">Nucleotidyltransferase</keyword>
<dbReference type="InterPro" id="IPR000477">
    <property type="entry name" value="RT_dom"/>
</dbReference>
<evidence type="ECO:0000259" key="1">
    <source>
        <dbReference type="PROSITE" id="PS50878"/>
    </source>
</evidence>
<proteinExistence type="evidence at transcript level"/>
<dbReference type="PROSITE" id="PS50878">
    <property type="entry name" value="RT_POL"/>
    <property type="match status" value="1"/>
</dbReference>
<dbReference type="SUPFAM" id="SSF56672">
    <property type="entry name" value="DNA/RNA polymerases"/>
    <property type="match status" value="1"/>
</dbReference>
<reference evidence="2" key="1">
    <citation type="submission" date="2016-02" db="EMBL/GenBank/DDBJ databases">
        <title>RNAseq analyses of the midgut from blood- or serum-fed Ixodes ricinus ticks.</title>
        <authorList>
            <person name="Perner J."/>
            <person name="Provaznik J."/>
            <person name="Schrenkova J."/>
            <person name="Urbanova V."/>
            <person name="Ribeiro J.M."/>
            <person name="Kopacek P."/>
        </authorList>
    </citation>
    <scope>NUCLEOTIDE SEQUENCE</scope>
    <source>
        <tissue evidence="2">Gut</tissue>
    </source>
</reference>
<feature type="non-terminal residue" evidence="2">
    <location>
        <position position="1"/>
    </location>
</feature>
<organism evidence="2">
    <name type="scientific">Ixodes ricinus</name>
    <name type="common">Common tick</name>
    <name type="synonym">Acarus ricinus</name>
    <dbReference type="NCBI Taxonomy" id="34613"/>
    <lineage>
        <taxon>Eukaryota</taxon>
        <taxon>Metazoa</taxon>
        <taxon>Ecdysozoa</taxon>
        <taxon>Arthropoda</taxon>
        <taxon>Chelicerata</taxon>
        <taxon>Arachnida</taxon>
        <taxon>Acari</taxon>
        <taxon>Parasitiformes</taxon>
        <taxon>Ixodida</taxon>
        <taxon>Ixodoidea</taxon>
        <taxon>Ixodidae</taxon>
        <taxon>Ixodinae</taxon>
        <taxon>Ixodes</taxon>
    </lineage>
</organism>
<dbReference type="AlphaFoldDB" id="A0A131XRS2"/>
<keyword evidence="2" id="KW-0695">RNA-directed DNA polymerase</keyword>
<sequence length="871" mass="97118">SWSRFQTILEGATEVAAKTVMLPDQTKQDGPRRPINPEDPRAIQRLYRRNRRQAVRLITDGQSPRCAIPSAEVEAHFRGVWELRRADTSLLVEREPAGDELPLDPMTEHEVLSKARRCENTAPGDDRLTYHHWLAVDPDCRFLTAAFNICLQYRAIPDSWRQSRTILVPKKGDPAEITSWRPISLLRTASKLFSGVLAARLQAWLLEHDVLSRTQKGFLPYDGVFEHNYVLQRRMDEARTTSGDLCAAFLDFSNAFGCVPHNAIVDAVRGVGAGEAFAELVQDMYYESSSSVVTNDGCTDPIPMRCGIRQGCPLSGLLFNLVVDPVIRKVQGTTADHRILAYADDLTPLARDPASLQASINLIEEEAGRLGLTLNAAKCRSLHLSGCSPVGLRGSQFLVNGTPIPVIRDFEAFAYLGRPVGFNILQDGSDVDAAIQLGTRILGSMLAPWQRLDAIKMFLYPALHHLMRTGTVGKTEWARLDEALRPLIKRTLYLPPGASNDYIYGSSRAGACGIPCAAETSDVCRVDSVFKLLTSRDPEVARMALDELMGIVKARLRRDCDLPDAELYLSGHNEGDFRMPATQLRSVWTEGRKASGRLNVAWELGPEGASITVGSQVITPRGRSKVMHSLRFQLAQLKDARLHALPNQGKVMECVAADPAGSHFIRTGLYTRFADWRFIHRARLNLLPLNGAQPWRRGGDQRCRRCGFASETLPHVLNHCMRQSQAITQRHNNVVERVKKASAGRFTLVSENAAVGDTHLRPDLVLVRGEEAVVVDVCIPFENRKEALVQARRTKEEKYRPVIDHLRRRYQRVTVEAVVVGALGSWDPANDRFLKKLCSRSYLKRMKQMAASDTIRASRDIYAAHIAGPTR</sequence>
<dbReference type="Pfam" id="PF00078">
    <property type="entry name" value="RVT_1"/>
    <property type="match status" value="1"/>
</dbReference>
<protein>
    <submittedName>
        <fullName evidence="2">Putative reverse transcriptase</fullName>
    </submittedName>
</protein>
<keyword evidence="2" id="KW-0808">Transferase</keyword>
<dbReference type="CDD" id="cd01650">
    <property type="entry name" value="RT_nLTR_like"/>
    <property type="match status" value="1"/>
</dbReference>
<dbReference type="PANTHER" id="PTHR19446">
    <property type="entry name" value="REVERSE TRANSCRIPTASES"/>
    <property type="match status" value="1"/>
</dbReference>